<reference evidence="3" key="1">
    <citation type="submission" date="2021-01" db="EMBL/GenBank/DDBJ databases">
        <authorList>
            <person name="Corre E."/>
            <person name="Pelletier E."/>
            <person name="Niang G."/>
            <person name="Scheremetjew M."/>
            <person name="Finn R."/>
            <person name="Kale V."/>
            <person name="Holt S."/>
            <person name="Cochrane G."/>
            <person name="Meng A."/>
            <person name="Brown T."/>
            <person name="Cohen L."/>
        </authorList>
    </citation>
    <scope>NUCLEOTIDE SEQUENCE</scope>
    <source>
        <strain evidence="3">Pop2</strain>
    </source>
</reference>
<proteinExistence type="predicted"/>
<gene>
    <name evidence="3" type="ORF">DBRI1063_LOCUS2612</name>
</gene>
<dbReference type="SUPFAM" id="SSF48403">
    <property type="entry name" value="Ankyrin repeat"/>
    <property type="match status" value="1"/>
</dbReference>
<dbReference type="SMART" id="SM00248">
    <property type="entry name" value="ANK"/>
    <property type="match status" value="4"/>
</dbReference>
<dbReference type="Pfam" id="PF12796">
    <property type="entry name" value="Ank_2"/>
    <property type="match status" value="2"/>
</dbReference>
<dbReference type="AlphaFoldDB" id="A0A6U3Y171"/>
<dbReference type="InterPro" id="IPR002110">
    <property type="entry name" value="Ankyrin_rpt"/>
</dbReference>
<sequence>MSGSNLFRLLNLNPCDEEHRKLLDGDAIIREVQKDPRSIDLFYTFSDGSRCLPLYQAIKLRAPLCVIEVLCSPTALKEKGDDGYTANQLKPKRMRDFVEFLMDRHPQAIEEKSIYRCTPLHLACQSQSSLKLVSLLLDRWPDALREKSNDGFTPLHVASATRASLELIMLLVDHWPDALMEKTNYGYSPLHVATRKKAPLEVVAFLIDCHPDSLKMKTNHGHTPLHLACRSQAPLEVVLLLLERMPEVMMERCNHGETPMDIARLTNEPNDARKLVSLASSLYKGEMNNPLAEESIGLFTKIQWWYGIAWVLNEHPAVAQNINVHIKIIPNFLSMVGRSCNKKTLWHILCNKQDLFKDI</sequence>
<dbReference type="GO" id="GO:0005737">
    <property type="term" value="C:cytoplasm"/>
    <property type="evidence" value="ECO:0007669"/>
    <property type="project" value="TreeGrafter"/>
</dbReference>
<dbReference type="GO" id="GO:0051015">
    <property type="term" value="F:actin filament binding"/>
    <property type="evidence" value="ECO:0007669"/>
    <property type="project" value="TreeGrafter"/>
</dbReference>
<organism evidence="3">
    <name type="scientific">Ditylum brightwellii</name>
    <dbReference type="NCBI Taxonomy" id="49249"/>
    <lineage>
        <taxon>Eukaryota</taxon>
        <taxon>Sar</taxon>
        <taxon>Stramenopiles</taxon>
        <taxon>Ochrophyta</taxon>
        <taxon>Bacillariophyta</taxon>
        <taxon>Mediophyceae</taxon>
        <taxon>Lithodesmiophycidae</taxon>
        <taxon>Lithodesmiales</taxon>
        <taxon>Lithodesmiaceae</taxon>
        <taxon>Ditylum</taxon>
    </lineage>
</organism>
<accession>A0A6U3Y171</accession>
<dbReference type="Gene3D" id="1.25.40.20">
    <property type="entry name" value="Ankyrin repeat-containing domain"/>
    <property type="match status" value="1"/>
</dbReference>
<evidence type="ECO:0000313" key="3">
    <source>
        <dbReference type="EMBL" id="CAD9316205.1"/>
    </source>
</evidence>
<evidence type="ECO:0000256" key="1">
    <source>
        <dbReference type="ARBA" id="ARBA00022737"/>
    </source>
</evidence>
<keyword evidence="2" id="KW-0040">ANK repeat</keyword>
<dbReference type="PANTHER" id="PTHR24153:SF8">
    <property type="entry name" value="FORKED, ISOFORM F"/>
    <property type="match status" value="1"/>
</dbReference>
<dbReference type="EMBL" id="HBGN01003949">
    <property type="protein sequence ID" value="CAD9316205.1"/>
    <property type="molecule type" value="Transcribed_RNA"/>
</dbReference>
<keyword evidence="1" id="KW-0677">Repeat</keyword>
<name>A0A6U3Y171_9STRA</name>
<dbReference type="InterPro" id="IPR052420">
    <property type="entry name" value="Espin/Espin-like"/>
</dbReference>
<dbReference type="PANTHER" id="PTHR24153">
    <property type="entry name" value="ESPIN"/>
    <property type="match status" value="1"/>
</dbReference>
<dbReference type="InterPro" id="IPR036770">
    <property type="entry name" value="Ankyrin_rpt-contain_sf"/>
</dbReference>
<protein>
    <submittedName>
        <fullName evidence="3">Uncharacterized protein</fullName>
    </submittedName>
</protein>
<evidence type="ECO:0000256" key="2">
    <source>
        <dbReference type="ARBA" id="ARBA00023043"/>
    </source>
</evidence>
<dbReference type="GO" id="GO:0051017">
    <property type="term" value="P:actin filament bundle assembly"/>
    <property type="evidence" value="ECO:0007669"/>
    <property type="project" value="TreeGrafter"/>
</dbReference>